<dbReference type="PANTHER" id="PTHR22950">
    <property type="entry name" value="AMINO ACID TRANSPORTER"/>
    <property type="match status" value="1"/>
</dbReference>
<dbReference type="OrthoDB" id="40134at2759"/>
<evidence type="ECO:0000256" key="2">
    <source>
        <dbReference type="ARBA" id="ARBA00008066"/>
    </source>
</evidence>
<dbReference type="Proteomes" id="UP000615446">
    <property type="component" value="Unassembled WGS sequence"/>
</dbReference>
<keyword evidence="5 6" id="KW-0472">Membrane</keyword>
<evidence type="ECO:0000256" key="6">
    <source>
        <dbReference type="SAM" id="Phobius"/>
    </source>
</evidence>
<dbReference type="AlphaFoldDB" id="A0A8H3R1Q7"/>
<feature type="transmembrane region" description="Helical" evidence="6">
    <location>
        <begin position="237"/>
        <end position="254"/>
    </location>
</feature>
<name>A0A8H3R1Q7_9GLOM</name>
<feature type="transmembrane region" description="Helical" evidence="6">
    <location>
        <begin position="195"/>
        <end position="217"/>
    </location>
</feature>
<feature type="transmembrane region" description="Helical" evidence="6">
    <location>
        <begin position="128"/>
        <end position="150"/>
    </location>
</feature>
<reference evidence="8" key="1">
    <citation type="submission" date="2019-10" db="EMBL/GenBank/DDBJ databases">
        <title>Conservation and host-specific expression of non-tandemly repeated heterogenous ribosome RNA gene in arbuscular mycorrhizal fungi.</title>
        <authorList>
            <person name="Maeda T."/>
            <person name="Kobayashi Y."/>
            <person name="Nakagawa T."/>
            <person name="Ezawa T."/>
            <person name="Yamaguchi K."/>
            <person name="Bino T."/>
            <person name="Nishimoto Y."/>
            <person name="Shigenobu S."/>
            <person name="Kawaguchi M."/>
        </authorList>
    </citation>
    <scope>NUCLEOTIDE SEQUENCE</scope>
    <source>
        <strain evidence="8">HR1</strain>
    </source>
</reference>
<dbReference type="Pfam" id="PF01490">
    <property type="entry name" value="Aa_trans"/>
    <property type="match status" value="1"/>
</dbReference>
<comment type="subcellular location">
    <subcellularLocation>
        <location evidence="1">Membrane</location>
        <topology evidence="1">Multi-pass membrane protein</topology>
    </subcellularLocation>
</comment>
<dbReference type="GO" id="GO:0005774">
    <property type="term" value="C:vacuolar membrane"/>
    <property type="evidence" value="ECO:0007669"/>
    <property type="project" value="TreeGrafter"/>
</dbReference>
<keyword evidence="3 6" id="KW-0812">Transmembrane</keyword>
<dbReference type="Gene3D" id="1.20.1740.10">
    <property type="entry name" value="Amino acid/polyamine transporter I"/>
    <property type="match status" value="1"/>
</dbReference>
<evidence type="ECO:0000313" key="9">
    <source>
        <dbReference type="Proteomes" id="UP000615446"/>
    </source>
</evidence>
<dbReference type="PANTHER" id="PTHR22950:SF349">
    <property type="entry name" value="AMINO ACID TRANSPORTER TRANSMEMBRANE DOMAIN-CONTAINING PROTEIN"/>
    <property type="match status" value="1"/>
</dbReference>
<feature type="domain" description="Amino acid transporter transmembrane" evidence="7">
    <location>
        <begin position="51"/>
        <end position="436"/>
    </location>
</feature>
<evidence type="ECO:0000256" key="5">
    <source>
        <dbReference type="ARBA" id="ARBA00023136"/>
    </source>
</evidence>
<organism evidence="8 9">
    <name type="scientific">Rhizophagus clarus</name>
    <dbReference type="NCBI Taxonomy" id="94130"/>
    <lineage>
        <taxon>Eukaryota</taxon>
        <taxon>Fungi</taxon>
        <taxon>Fungi incertae sedis</taxon>
        <taxon>Mucoromycota</taxon>
        <taxon>Glomeromycotina</taxon>
        <taxon>Glomeromycetes</taxon>
        <taxon>Glomerales</taxon>
        <taxon>Glomeraceae</taxon>
        <taxon>Rhizophagus</taxon>
    </lineage>
</organism>
<sequence>MVPESHLSNRRDPWKNYGSTILATSDSNVVDDDLDLDLDSLDSREEPHRDKGSNLTAYFNIVCIVAGSGTLGIPYAIQQGGWITVLFLILSATMNVYANIKLIECLYHDGKSRRISMSQVAYDAFGKIGLVLVGFFFNALSVGCPILYLILSGENFKILFNDIFGISLEVKSWIFICASLMCIPFVMLKTMKEASWLSILGTISTMMVVFVVFITSLVELPNNRDKHEHQFINPRNIPIALATVFFSYGGNIVYPHIESSMKHPRAWPKVLSSATATVTIFYLLVCIPAYATYGDTTLSPIYKSLPSGLVVLITVLMISIHILLALPIYQTAFALEIEEYLSINITTLGKSREFMYRAITRILTVLFTVYIAITFPYFADVMSLLGALGNGVLLIIMPILTWIKLYGWNYLNGWKEKIWVIFTLAFSAFGAIVGTIDSVRALYLDITKE</sequence>
<gene>
    <name evidence="8" type="ORF">RCL2_002670400</name>
</gene>
<feature type="transmembrane region" description="Helical" evidence="6">
    <location>
        <begin position="170"/>
        <end position="188"/>
    </location>
</feature>
<dbReference type="InterPro" id="IPR013057">
    <property type="entry name" value="AA_transpt_TM"/>
</dbReference>
<comment type="similarity">
    <text evidence="2">Belongs to the amino acid/polyamine transporter 2 family.</text>
</comment>
<feature type="transmembrane region" description="Helical" evidence="6">
    <location>
        <begin position="266"/>
        <end position="291"/>
    </location>
</feature>
<feature type="transmembrane region" description="Helical" evidence="6">
    <location>
        <begin position="358"/>
        <end position="378"/>
    </location>
</feature>
<evidence type="ECO:0000259" key="7">
    <source>
        <dbReference type="Pfam" id="PF01490"/>
    </source>
</evidence>
<feature type="transmembrane region" description="Helical" evidence="6">
    <location>
        <begin position="57"/>
        <end position="77"/>
    </location>
</feature>
<feature type="transmembrane region" description="Helical" evidence="6">
    <location>
        <begin position="384"/>
        <end position="406"/>
    </location>
</feature>
<keyword evidence="4 6" id="KW-1133">Transmembrane helix</keyword>
<protein>
    <submittedName>
        <fullName evidence="8">Transmembrane amino acid transporter protein-domain-containing protein</fullName>
    </submittedName>
</protein>
<proteinExistence type="inferred from homology"/>
<feature type="transmembrane region" description="Helical" evidence="6">
    <location>
        <begin position="83"/>
        <end position="107"/>
    </location>
</feature>
<feature type="transmembrane region" description="Helical" evidence="6">
    <location>
        <begin position="418"/>
        <end position="436"/>
    </location>
</feature>
<evidence type="ECO:0000313" key="8">
    <source>
        <dbReference type="EMBL" id="GET00234.1"/>
    </source>
</evidence>
<evidence type="ECO:0000256" key="1">
    <source>
        <dbReference type="ARBA" id="ARBA00004141"/>
    </source>
</evidence>
<dbReference type="GO" id="GO:0015179">
    <property type="term" value="F:L-amino acid transmembrane transporter activity"/>
    <property type="evidence" value="ECO:0007669"/>
    <property type="project" value="TreeGrafter"/>
</dbReference>
<evidence type="ECO:0000256" key="3">
    <source>
        <dbReference type="ARBA" id="ARBA00022692"/>
    </source>
</evidence>
<comment type="caution">
    <text evidence="8">The sequence shown here is derived from an EMBL/GenBank/DDBJ whole genome shotgun (WGS) entry which is preliminary data.</text>
</comment>
<accession>A0A8H3R1Q7</accession>
<dbReference type="EMBL" id="BLAL01000285">
    <property type="protein sequence ID" value="GET00234.1"/>
    <property type="molecule type" value="Genomic_DNA"/>
</dbReference>
<feature type="transmembrane region" description="Helical" evidence="6">
    <location>
        <begin position="311"/>
        <end position="337"/>
    </location>
</feature>
<evidence type="ECO:0000256" key="4">
    <source>
        <dbReference type="ARBA" id="ARBA00022989"/>
    </source>
</evidence>